<accession>A0A0B2RFZ8</accession>
<proteinExistence type="predicted"/>
<reference evidence="1" key="1">
    <citation type="submission" date="2014-07" db="EMBL/GenBank/DDBJ databases">
        <title>Identification of a novel salt tolerance gene in wild soybean by whole-genome sequencing.</title>
        <authorList>
            <person name="Lam H.-M."/>
            <person name="Qi X."/>
            <person name="Li M.-W."/>
            <person name="Liu X."/>
            <person name="Xie M."/>
            <person name="Ni M."/>
            <person name="Xu X."/>
        </authorList>
    </citation>
    <scope>NUCLEOTIDE SEQUENCE [LARGE SCALE GENOMIC DNA]</scope>
    <source>
        <tissue evidence="1">Root</tissue>
    </source>
</reference>
<evidence type="ECO:0000313" key="1">
    <source>
        <dbReference type="EMBL" id="KHN30838.1"/>
    </source>
</evidence>
<dbReference type="AlphaFoldDB" id="A0A0B2RFZ8"/>
<sequence>MIVCPSLVHPLITVSLPKKKDGPIALNEENRFDLVNALKVAFKTGDFKWQVVFIGGLADDFLATSFGLSRVAQNSTG</sequence>
<gene>
    <name evidence="1" type="ORF">glysoja_034862</name>
</gene>
<name>A0A0B2RFZ8_GLYSO</name>
<organism evidence="1">
    <name type="scientific">Glycine soja</name>
    <name type="common">Wild soybean</name>
    <dbReference type="NCBI Taxonomy" id="3848"/>
    <lineage>
        <taxon>Eukaryota</taxon>
        <taxon>Viridiplantae</taxon>
        <taxon>Streptophyta</taxon>
        <taxon>Embryophyta</taxon>
        <taxon>Tracheophyta</taxon>
        <taxon>Spermatophyta</taxon>
        <taxon>Magnoliopsida</taxon>
        <taxon>eudicotyledons</taxon>
        <taxon>Gunneridae</taxon>
        <taxon>Pentapetalae</taxon>
        <taxon>rosids</taxon>
        <taxon>fabids</taxon>
        <taxon>Fabales</taxon>
        <taxon>Fabaceae</taxon>
        <taxon>Papilionoideae</taxon>
        <taxon>50 kb inversion clade</taxon>
        <taxon>NPAAA clade</taxon>
        <taxon>indigoferoid/millettioid clade</taxon>
        <taxon>Phaseoleae</taxon>
        <taxon>Glycine</taxon>
        <taxon>Glycine subgen. Soja</taxon>
    </lineage>
</organism>
<protein>
    <submittedName>
        <fullName evidence="1">Uncharacterized protein</fullName>
    </submittedName>
</protein>
<dbReference type="Proteomes" id="UP000053555">
    <property type="component" value="Unassembled WGS sequence"/>
</dbReference>
<dbReference type="EMBL" id="KN651355">
    <property type="protein sequence ID" value="KHN30838.1"/>
    <property type="molecule type" value="Genomic_DNA"/>
</dbReference>